<feature type="compositionally biased region" description="Low complexity" evidence="8">
    <location>
        <begin position="840"/>
        <end position="859"/>
    </location>
</feature>
<evidence type="ECO:0000256" key="6">
    <source>
        <dbReference type="ARBA" id="ARBA00023125"/>
    </source>
</evidence>
<dbReference type="PROSITE" id="PS00028">
    <property type="entry name" value="ZINC_FINGER_C2H2_1"/>
    <property type="match status" value="1"/>
</dbReference>
<keyword evidence="6" id="KW-0238">DNA-binding</keyword>
<feature type="region of interest" description="Disordered" evidence="8">
    <location>
        <begin position="1020"/>
        <end position="1056"/>
    </location>
</feature>
<feature type="domain" description="C2H2-type" evidence="9">
    <location>
        <begin position="5"/>
        <end position="27"/>
    </location>
</feature>
<feature type="region of interest" description="Disordered" evidence="8">
    <location>
        <begin position="788"/>
        <end position="812"/>
    </location>
</feature>
<dbReference type="EMBL" id="QNUK01000012">
    <property type="protein sequence ID" value="KAF5908648.1"/>
    <property type="molecule type" value="Genomic_DNA"/>
</dbReference>
<sequence>MKLICQNCNVQCEKIKDLKSHVRSYKHKQEVAKLFQTAVHKGPVYFPMFIFLDYLRNPNQTDPVIGFEMVTMFITPEKIGALYLCHVCEKALSTADVVEHLCSVQHYFNYFASTNPELLRFAWLSDAFSYLQSHATKEYNTKGPGSLRVYDLAKMVMRKCKKLHYHQVMAVLSKTDKLMEHIQAGIPQRKSIQEYITDPARANPLLGLNLLIEYSCPKNKGYCGYLCIVCKKNISANQSISHCISFDHIYWYLKAAHPTTLVSPKSSYSSYSTKFQQEILNLAKQAQTVCPPTEIQAVHVDLECFKVVKTSSFANAMEKLKEMVKEKNLSELNVSITPGKRIMFAPENHESPASTATTEASAKQPEEKVQKGPATQTKDDPPCKVMCVECDKTLDYIINYKGHIKGKQHKQKLTEIFGPGQYSGAIPQIKLYQYMWNRHGKQSSRPVIGLSLVTVFIHRQSVDINVPFYICHACELNIPVSSASIHLTSTQHYFNVFSYSKPDFVFLGSRNLDHFAQEEERRQGKQNMVLHVCELPGQLFTDLRILAYDKIMEKIGVHFAKLRKSVQVEKRVTVQSYFKSCERKSPLVGLQFVVKCTTSKHHYFRCIYVCLLCEKMLPERHAIAHLLSFPHIFAYLDMAHHGSLSKEDSEKVALIMDLAQQAEKITANMSLREVDVSFGTFNEIEKNSFKAAVNVLQVAFRSKGLGELKPPAVPGAKLISSFEKNKESNSSECEKQGPTSSDMEKLNTDEANINATMPKTEEKGSSECPDLLHTKHEELQRTTCITSTHIQPAGPSLAPTQSDSPPSETLIPSLDKLKSEPLKLDQKSLNQQEPDPISMEDPPTVQQPQPQDSDVPEQQNAELVQKLVEQKPAQMESPAVPQNQSSTSTDLRSYLKMPNRPPVIGLKSVIECCSAGQQPFYMCSTCAERCEESSIINHLLSNSHRLQYLESVGYGPEAGKSKVMSSWLMIQADMVEKMQGCGEPMTVTLVAKDYHEISSEPIMTALGKLRNSLHKLISESSAQNPKAACSDNDKSDESHGPETFKRVEESKDSPCSDLKEILESTEPDTSKQDDPARNSKDLWTYLTSATRKEPVIGLSMVTEYRNQNGLNSFLCSCCKVILATSSYPGHLISPRHRFNYIKIKYPEFVAHWKAEISLTDNIKELQKKAQLVQDTEGWGCLKIVEKENKQPQKRNQEPSEDTENEILVKMKKQEPSNTSDAEKSAEAPKLELPQTGGDAEPQDQTSRKPKLEKQQQKKKFTKHNAVIGLNFVTCVHHGKKKLFFCELCSVRGALDHMSSVIHRKTYVKHKYPDWDASGPNLEKKLQKISLRLAAVERSTGRGMKKLKVTDHVFTALSTAPVDEALRQLKLLQTKPEDGADLKTPPSHNEPSTFSDREQGSCNNSVDHLKSSATTTNSLQQEESVLLENHLIPAPVYEPISPPPASDCKGIPSVAPSYASTHLIFLKPSNNLDCKEPLDVAHHETGPGAVTSHAEAGGAGGLEHSPSAFPCSPLCGHWTCCQSILKEESKLLLDNAPLKTYCFPNLPTVVGQSNASIFLSVKGLSNKDPIIGLANILECQAILQPTFFLCLSCAEKVSRENFCHHMTSERHKQLTIRTRYHEIFQQWQMTPQLTTRDFAEKLALTEKGLDAKIIKLTKTQYESLCSADFNDAIVILQRMYGPCLDKSSQPSHLRVQNQESNEISTRLASRSVEAAEERDNPPQQRCDKTTQNQEHGSGHVPLKEFDHAQGNRGRKTRTCTSTENQPQTESENPPQALPESDGQTAKSQHQPVVQIDLTAESDNRKSPVHAPKRISERAKEKHDCPNSTALETQTAAVDVQERRPAPTFPCTATIKQEKTGHDEDSCGVDITLTLEAKSSKEPTGNIFKNSDSWYINKNRTEADAVVGLSAMIECRCEGEASLYLCVSCSSKLNHDLIRYHLLKYRHRYSYLKRRYPSLFDDWSDSDSIPERSMRLMRLAHRVEMTNEDEPGQLQVMKLNCDELNEIKAMSYDKAITQLQKIRKEQNLCGLQTCISPKITEKLIKQERMETDVTTQYSSQLPELIAQESGRAFKRRAIEHDLPHWSFPGKKQASDVQSNNMNQSPPVGNNPEPSDCPAKRRKISGSESHSVTQLQTVSSVSTTINANCTPATVPQTSRSFVPNSKTYNVTVSMEKSVLNNSDKKESASSIIAPQQKDSCPDASTINAIPPAKGLEIARLSEKRPLAKKSLSENVWNYENRQFSPEKNSMTNTNPVPDSSTEIVVMKKQCIAHPVHNYNQALNPQYNWDIPSKNPDPNLTNLHLSMVSGYGTPTSATSQLTPEYVVSPLYPMYMHPGYPSVSNTMAPEYLGPAEQKAINYQSAAPCITTNGTYSANTNSAQTLQTVDQTQQVYQQIQSIQDPATCQAYYAWYSYNQTLHTNQTAADNGNATSTPVFAHGVYPLFSWPQKKN</sequence>
<feature type="region of interest" description="Disordered" evidence="8">
    <location>
        <begin position="2081"/>
        <end position="2135"/>
    </location>
</feature>
<feature type="compositionally biased region" description="Basic and acidic residues" evidence="8">
    <location>
        <begin position="1712"/>
        <end position="1727"/>
    </location>
</feature>
<keyword evidence="3" id="KW-0963">Cytoplasm</keyword>
<feature type="region of interest" description="Disordered" evidence="8">
    <location>
        <begin position="1374"/>
        <end position="1405"/>
    </location>
</feature>
<organism evidence="10 11">
    <name type="scientific">Clarias magur</name>
    <name type="common">Asian catfish</name>
    <name type="synonym">Macropteronotus magur</name>
    <dbReference type="NCBI Taxonomy" id="1594786"/>
    <lineage>
        <taxon>Eukaryota</taxon>
        <taxon>Metazoa</taxon>
        <taxon>Chordata</taxon>
        <taxon>Craniata</taxon>
        <taxon>Vertebrata</taxon>
        <taxon>Euteleostomi</taxon>
        <taxon>Actinopterygii</taxon>
        <taxon>Neopterygii</taxon>
        <taxon>Teleostei</taxon>
        <taxon>Ostariophysi</taxon>
        <taxon>Siluriformes</taxon>
        <taxon>Clariidae</taxon>
        <taxon>Clarias</taxon>
    </lineage>
</organism>
<evidence type="ECO:0000313" key="11">
    <source>
        <dbReference type="Proteomes" id="UP000727407"/>
    </source>
</evidence>
<keyword evidence="4" id="KW-0677">Repeat</keyword>
<keyword evidence="11" id="KW-1185">Reference proteome</keyword>
<feature type="compositionally biased region" description="Polar residues" evidence="8">
    <location>
        <begin position="1757"/>
        <end position="1772"/>
    </location>
</feature>
<dbReference type="Proteomes" id="UP000727407">
    <property type="component" value="Unassembled WGS sequence"/>
</dbReference>
<dbReference type="SMART" id="SM00355">
    <property type="entry name" value="ZnF_C2H2"/>
    <property type="match status" value="5"/>
</dbReference>
<comment type="caution">
    <text evidence="10">The sequence shown here is derived from an EMBL/GenBank/DDBJ whole genome shotgun (WGS) entry which is preliminary data.</text>
</comment>
<feature type="compositionally biased region" description="Low complexity" evidence="8">
    <location>
        <begin position="351"/>
        <end position="362"/>
    </location>
</feature>
<dbReference type="InterPro" id="IPR003604">
    <property type="entry name" value="Matrin/U1-like-C_Znf_C2H2"/>
</dbReference>
<feature type="compositionally biased region" description="Polar residues" evidence="8">
    <location>
        <begin position="798"/>
        <end position="807"/>
    </location>
</feature>
<comment type="subcellular location">
    <subcellularLocation>
        <location evidence="2">Cytoplasm</location>
    </subcellularLocation>
    <subcellularLocation>
        <location evidence="1">Nucleus</location>
    </subcellularLocation>
</comment>
<feature type="region of interest" description="Disordered" evidence="8">
    <location>
        <begin position="1476"/>
        <end position="1497"/>
    </location>
</feature>
<evidence type="ECO:0000256" key="7">
    <source>
        <dbReference type="ARBA" id="ARBA00023242"/>
    </source>
</evidence>
<dbReference type="PANTHER" id="PTHR45762">
    <property type="entry name" value="ZINC FINGER RNA-BINDING PROTEIN"/>
    <property type="match status" value="1"/>
</dbReference>
<dbReference type="GO" id="GO:0003677">
    <property type="term" value="F:DNA binding"/>
    <property type="evidence" value="ECO:0007669"/>
    <property type="project" value="UniProtKB-KW"/>
</dbReference>
<protein>
    <recommendedName>
        <fullName evidence="9">C2H2-type domain-containing protein</fullName>
    </recommendedName>
</protein>
<feature type="region of interest" description="Disordered" evidence="8">
    <location>
        <begin position="1685"/>
        <end position="1826"/>
    </location>
</feature>
<keyword evidence="5" id="KW-0694">RNA-binding</keyword>
<feature type="compositionally biased region" description="Polar residues" evidence="8">
    <location>
        <begin position="2092"/>
        <end position="2105"/>
    </location>
</feature>
<evidence type="ECO:0000256" key="4">
    <source>
        <dbReference type="ARBA" id="ARBA00022737"/>
    </source>
</evidence>
<dbReference type="GO" id="GO:0005737">
    <property type="term" value="C:cytoplasm"/>
    <property type="evidence" value="ECO:0007669"/>
    <property type="project" value="UniProtKB-SubCell"/>
</dbReference>
<proteinExistence type="predicted"/>
<feature type="compositionally biased region" description="Basic and acidic residues" evidence="8">
    <location>
        <begin position="723"/>
        <end position="735"/>
    </location>
</feature>
<dbReference type="InterPro" id="IPR013087">
    <property type="entry name" value="Znf_C2H2_type"/>
</dbReference>
<dbReference type="SMART" id="SM00451">
    <property type="entry name" value="ZnF_U1"/>
    <property type="match status" value="5"/>
</dbReference>
<feature type="region of interest" description="Disordered" evidence="8">
    <location>
        <begin position="723"/>
        <end position="746"/>
    </location>
</feature>
<evidence type="ECO:0000259" key="9">
    <source>
        <dbReference type="PROSITE" id="PS00028"/>
    </source>
</evidence>
<evidence type="ECO:0000256" key="8">
    <source>
        <dbReference type="SAM" id="MobiDB-lite"/>
    </source>
</evidence>
<evidence type="ECO:0000256" key="3">
    <source>
        <dbReference type="ARBA" id="ARBA00022490"/>
    </source>
</evidence>
<feature type="compositionally biased region" description="Polar residues" evidence="8">
    <location>
        <begin position="1385"/>
        <end position="1405"/>
    </location>
</feature>
<accession>A0A8J4UHN8</accession>
<feature type="compositionally biased region" description="Basic and acidic residues" evidence="8">
    <location>
        <begin position="1812"/>
        <end position="1823"/>
    </location>
</feature>
<evidence type="ECO:0000313" key="10">
    <source>
        <dbReference type="EMBL" id="KAF5908648.1"/>
    </source>
</evidence>
<dbReference type="GO" id="GO:0003725">
    <property type="term" value="F:double-stranded RNA binding"/>
    <property type="evidence" value="ECO:0007669"/>
    <property type="project" value="TreeGrafter"/>
</dbReference>
<evidence type="ECO:0000256" key="2">
    <source>
        <dbReference type="ARBA" id="ARBA00004496"/>
    </source>
</evidence>
<feature type="compositionally biased region" description="Polar residues" evidence="8">
    <location>
        <begin position="1685"/>
        <end position="1707"/>
    </location>
</feature>
<dbReference type="GO" id="GO:0003727">
    <property type="term" value="F:single-stranded RNA binding"/>
    <property type="evidence" value="ECO:0007669"/>
    <property type="project" value="TreeGrafter"/>
</dbReference>
<reference evidence="10" key="1">
    <citation type="submission" date="2020-07" db="EMBL/GenBank/DDBJ databases">
        <title>Clarias magur genome sequencing, assembly and annotation.</title>
        <authorList>
            <person name="Kushwaha B."/>
            <person name="Kumar R."/>
            <person name="Das P."/>
            <person name="Joshi C.G."/>
            <person name="Kumar D."/>
            <person name="Nagpure N.S."/>
            <person name="Pandey M."/>
            <person name="Agarwal S."/>
            <person name="Srivastava S."/>
            <person name="Singh M."/>
            <person name="Sahoo L."/>
            <person name="Jayasankar P."/>
            <person name="Meher P.K."/>
            <person name="Koringa P.G."/>
            <person name="Iquebal M.A."/>
            <person name="Das S.P."/>
            <person name="Bit A."/>
            <person name="Patnaik S."/>
            <person name="Patel N."/>
            <person name="Shah T.M."/>
            <person name="Hinsu A."/>
            <person name="Jena J.K."/>
        </authorList>
    </citation>
    <scope>NUCLEOTIDE SEQUENCE</scope>
    <source>
        <strain evidence="10">CIFAMagur01</strain>
        <tissue evidence="10">Testis</tissue>
    </source>
</reference>
<feature type="compositionally biased region" description="Basic and acidic residues" evidence="8">
    <location>
        <begin position="1212"/>
        <end position="1229"/>
    </location>
</feature>
<feature type="compositionally biased region" description="Polar residues" evidence="8">
    <location>
        <begin position="1780"/>
        <end position="1790"/>
    </location>
</feature>
<keyword evidence="7" id="KW-0539">Nucleus</keyword>
<evidence type="ECO:0000256" key="1">
    <source>
        <dbReference type="ARBA" id="ARBA00004123"/>
    </source>
</evidence>
<feature type="region of interest" description="Disordered" evidence="8">
    <location>
        <begin position="350"/>
        <end position="379"/>
    </location>
</feature>
<dbReference type="GO" id="GO:0071011">
    <property type="term" value="C:precatalytic spliceosome"/>
    <property type="evidence" value="ECO:0007669"/>
    <property type="project" value="TreeGrafter"/>
</dbReference>
<evidence type="ECO:0000256" key="5">
    <source>
        <dbReference type="ARBA" id="ARBA00022884"/>
    </source>
</evidence>
<feature type="region of interest" description="Disordered" evidence="8">
    <location>
        <begin position="1212"/>
        <end position="1259"/>
    </location>
</feature>
<name>A0A8J4UHN8_CLAMG</name>
<dbReference type="OrthoDB" id="5877502at2759"/>
<feature type="compositionally biased region" description="Basic and acidic residues" evidence="8">
    <location>
        <begin position="1031"/>
        <end position="1056"/>
    </location>
</feature>
<dbReference type="GO" id="GO:0008270">
    <property type="term" value="F:zinc ion binding"/>
    <property type="evidence" value="ECO:0007669"/>
    <property type="project" value="InterPro"/>
</dbReference>
<feature type="region of interest" description="Disordered" evidence="8">
    <location>
        <begin position="830"/>
        <end position="859"/>
    </location>
</feature>
<feature type="compositionally biased region" description="Basic and acidic residues" evidence="8">
    <location>
        <begin position="1245"/>
        <end position="1255"/>
    </location>
</feature>
<dbReference type="PANTHER" id="PTHR45762:SF21">
    <property type="entry name" value="ZINC FINGER RNA-BINDING PROTEIN"/>
    <property type="match status" value="1"/>
</dbReference>
<gene>
    <name evidence="10" type="ORF">DAT39_001619</name>
</gene>